<dbReference type="OrthoDB" id="25408at2759"/>
<keyword evidence="5" id="KW-0963">Cytoplasm</keyword>
<dbReference type="Proteomes" id="UP000008792">
    <property type="component" value="Unassembled WGS sequence"/>
</dbReference>
<evidence type="ECO:0000259" key="6">
    <source>
        <dbReference type="PROSITE" id="PS50177"/>
    </source>
</evidence>
<proteinExistence type="predicted"/>
<evidence type="ECO:0000256" key="1">
    <source>
        <dbReference type="ARBA" id="ARBA00022448"/>
    </source>
</evidence>
<dbReference type="InterPro" id="IPR002075">
    <property type="entry name" value="NTF2_dom"/>
</dbReference>
<dbReference type="SUPFAM" id="SSF54427">
    <property type="entry name" value="NTF2-like"/>
    <property type="match status" value="1"/>
</dbReference>
<evidence type="ECO:0000256" key="5">
    <source>
        <dbReference type="RuleBase" id="RU369002"/>
    </source>
</evidence>
<gene>
    <name evidence="7" type="primary">Dvir\GJ17006</name>
    <name evidence="7" type="ORF">Dvir_GJ17006</name>
</gene>
<evidence type="ECO:0000313" key="7">
    <source>
        <dbReference type="EMBL" id="EDW62769.2"/>
    </source>
</evidence>
<dbReference type="FunFam" id="3.10.450.50:FF:000006">
    <property type="entry name" value="NTF2-related export protein 2 isoform 1"/>
    <property type="match status" value="1"/>
</dbReference>
<organism evidence="7 8">
    <name type="scientific">Drosophila virilis</name>
    <name type="common">Fruit fly</name>
    <dbReference type="NCBI Taxonomy" id="7244"/>
    <lineage>
        <taxon>Eukaryota</taxon>
        <taxon>Metazoa</taxon>
        <taxon>Ecdysozoa</taxon>
        <taxon>Arthropoda</taxon>
        <taxon>Hexapoda</taxon>
        <taxon>Insecta</taxon>
        <taxon>Pterygota</taxon>
        <taxon>Neoptera</taxon>
        <taxon>Endopterygota</taxon>
        <taxon>Diptera</taxon>
        <taxon>Brachycera</taxon>
        <taxon>Muscomorpha</taxon>
        <taxon>Ephydroidea</taxon>
        <taxon>Drosophilidae</taxon>
        <taxon>Drosophila</taxon>
    </lineage>
</organism>
<dbReference type="eggNOG" id="KOG4353">
    <property type="taxonomic scope" value="Eukaryota"/>
</dbReference>
<reference evidence="7 8" key="1">
    <citation type="journal article" date="2007" name="Nature">
        <title>Evolution of genes and genomes on the Drosophila phylogeny.</title>
        <authorList>
            <consortium name="Drosophila 12 Genomes Consortium"/>
            <person name="Clark A.G."/>
            <person name="Eisen M.B."/>
            <person name="Smith D.R."/>
            <person name="Bergman C.M."/>
            <person name="Oliver B."/>
            <person name="Markow T.A."/>
            <person name="Kaufman T.C."/>
            <person name="Kellis M."/>
            <person name="Gelbart W."/>
            <person name="Iyer V.N."/>
            <person name="Pollard D.A."/>
            <person name="Sackton T.B."/>
            <person name="Larracuente A.M."/>
            <person name="Singh N.D."/>
            <person name="Abad J.P."/>
            <person name="Abt D.N."/>
            <person name="Adryan B."/>
            <person name="Aguade M."/>
            <person name="Akashi H."/>
            <person name="Anderson W.W."/>
            <person name="Aquadro C.F."/>
            <person name="Ardell D.H."/>
            <person name="Arguello R."/>
            <person name="Artieri C.G."/>
            <person name="Barbash D.A."/>
            <person name="Barker D."/>
            <person name="Barsanti P."/>
            <person name="Batterham P."/>
            <person name="Batzoglou S."/>
            <person name="Begun D."/>
            <person name="Bhutkar A."/>
            <person name="Blanco E."/>
            <person name="Bosak S.A."/>
            <person name="Bradley R.K."/>
            <person name="Brand A.D."/>
            <person name="Brent M.R."/>
            <person name="Brooks A.N."/>
            <person name="Brown R.H."/>
            <person name="Butlin R.K."/>
            <person name="Caggese C."/>
            <person name="Calvi B.R."/>
            <person name="Bernardo de Carvalho A."/>
            <person name="Caspi A."/>
            <person name="Castrezana S."/>
            <person name="Celniker S.E."/>
            <person name="Chang J.L."/>
            <person name="Chapple C."/>
            <person name="Chatterji S."/>
            <person name="Chinwalla A."/>
            <person name="Civetta A."/>
            <person name="Clifton S.W."/>
            <person name="Comeron J.M."/>
            <person name="Costello J.C."/>
            <person name="Coyne J.A."/>
            <person name="Daub J."/>
            <person name="David R.G."/>
            <person name="Delcher A.L."/>
            <person name="Delehaunty K."/>
            <person name="Do C.B."/>
            <person name="Ebling H."/>
            <person name="Edwards K."/>
            <person name="Eickbush T."/>
            <person name="Evans J.D."/>
            <person name="Filipski A."/>
            <person name="Findeiss S."/>
            <person name="Freyhult E."/>
            <person name="Fulton L."/>
            <person name="Fulton R."/>
            <person name="Garcia A.C."/>
            <person name="Gardiner A."/>
            <person name="Garfield D.A."/>
            <person name="Garvin B.E."/>
            <person name="Gibson G."/>
            <person name="Gilbert D."/>
            <person name="Gnerre S."/>
            <person name="Godfrey J."/>
            <person name="Good R."/>
            <person name="Gotea V."/>
            <person name="Gravely B."/>
            <person name="Greenberg A.J."/>
            <person name="Griffiths-Jones S."/>
            <person name="Gross S."/>
            <person name="Guigo R."/>
            <person name="Gustafson E.A."/>
            <person name="Haerty W."/>
            <person name="Hahn M.W."/>
            <person name="Halligan D.L."/>
            <person name="Halpern A.L."/>
            <person name="Halter G.M."/>
            <person name="Han M.V."/>
            <person name="Heger A."/>
            <person name="Hillier L."/>
            <person name="Hinrichs A.S."/>
            <person name="Holmes I."/>
            <person name="Hoskins R.A."/>
            <person name="Hubisz M.J."/>
            <person name="Hultmark D."/>
            <person name="Huntley M.A."/>
            <person name="Jaffe D.B."/>
            <person name="Jagadeeshan S."/>
            <person name="Jeck W.R."/>
            <person name="Johnson J."/>
            <person name="Jones C.D."/>
            <person name="Jordan W.C."/>
            <person name="Karpen G.H."/>
            <person name="Kataoka E."/>
            <person name="Keightley P.D."/>
            <person name="Kheradpour P."/>
            <person name="Kirkness E.F."/>
            <person name="Koerich L.B."/>
            <person name="Kristiansen K."/>
            <person name="Kudrna D."/>
            <person name="Kulathinal R.J."/>
            <person name="Kumar S."/>
            <person name="Kwok R."/>
            <person name="Lander E."/>
            <person name="Langley C.H."/>
            <person name="Lapoint R."/>
            <person name="Lazzaro B.P."/>
            <person name="Lee S.J."/>
            <person name="Levesque L."/>
            <person name="Li R."/>
            <person name="Lin C.F."/>
            <person name="Lin M.F."/>
            <person name="Lindblad-Toh K."/>
            <person name="Llopart A."/>
            <person name="Long M."/>
            <person name="Low L."/>
            <person name="Lozovsky E."/>
            <person name="Lu J."/>
            <person name="Luo M."/>
            <person name="Machado C.A."/>
            <person name="Makalowski W."/>
            <person name="Marzo M."/>
            <person name="Matsuda M."/>
            <person name="Matzkin L."/>
            <person name="McAllister B."/>
            <person name="McBride C.S."/>
            <person name="McKernan B."/>
            <person name="McKernan K."/>
            <person name="Mendez-Lago M."/>
            <person name="Minx P."/>
            <person name="Mollenhauer M.U."/>
            <person name="Montooth K."/>
            <person name="Mount S.M."/>
            <person name="Mu X."/>
            <person name="Myers E."/>
            <person name="Negre B."/>
            <person name="Newfeld S."/>
            <person name="Nielsen R."/>
            <person name="Noor M.A."/>
            <person name="O'Grady P."/>
            <person name="Pachter L."/>
            <person name="Papaceit M."/>
            <person name="Parisi M.J."/>
            <person name="Parisi M."/>
            <person name="Parts L."/>
            <person name="Pedersen J.S."/>
            <person name="Pesole G."/>
            <person name="Phillippy A.M."/>
            <person name="Ponting C.P."/>
            <person name="Pop M."/>
            <person name="Porcelli D."/>
            <person name="Powell J.R."/>
            <person name="Prohaska S."/>
            <person name="Pruitt K."/>
            <person name="Puig M."/>
            <person name="Quesneville H."/>
            <person name="Ram K.R."/>
            <person name="Rand D."/>
            <person name="Rasmussen M.D."/>
            <person name="Reed L.K."/>
            <person name="Reenan R."/>
            <person name="Reily A."/>
            <person name="Remington K.A."/>
            <person name="Rieger T.T."/>
            <person name="Ritchie M.G."/>
            <person name="Robin C."/>
            <person name="Rogers Y.H."/>
            <person name="Rohde C."/>
            <person name="Rozas J."/>
            <person name="Rubenfield M.J."/>
            <person name="Ruiz A."/>
            <person name="Russo S."/>
            <person name="Salzberg S.L."/>
            <person name="Sanchez-Gracia A."/>
            <person name="Saranga D.J."/>
            <person name="Sato H."/>
            <person name="Schaeffer S.W."/>
            <person name="Schatz M.C."/>
            <person name="Schlenke T."/>
            <person name="Schwartz R."/>
            <person name="Segarra C."/>
            <person name="Singh R.S."/>
            <person name="Sirot L."/>
            <person name="Sirota M."/>
            <person name="Sisneros N.B."/>
            <person name="Smith C.D."/>
            <person name="Smith T.F."/>
            <person name="Spieth J."/>
            <person name="Stage D.E."/>
            <person name="Stark A."/>
            <person name="Stephan W."/>
            <person name="Strausberg R.L."/>
            <person name="Strempel S."/>
            <person name="Sturgill D."/>
            <person name="Sutton G."/>
            <person name="Sutton G.G."/>
            <person name="Tao W."/>
            <person name="Teichmann S."/>
            <person name="Tobari Y.N."/>
            <person name="Tomimura Y."/>
            <person name="Tsolas J.M."/>
            <person name="Valente V.L."/>
            <person name="Venter E."/>
            <person name="Venter J.C."/>
            <person name="Vicario S."/>
            <person name="Vieira F.G."/>
            <person name="Vilella A.J."/>
            <person name="Villasante A."/>
            <person name="Walenz B."/>
            <person name="Wang J."/>
            <person name="Wasserman M."/>
            <person name="Watts T."/>
            <person name="Wilson D."/>
            <person name="Wilson R.K."/>
            <person name="Wing R.A."/>
            <person name="Wolfner M.F."/>
            <person name="Wong A."/>
            <person name="Wong G.K."/>
            <person name="Wu C.I."/>
            <person name="Wu G."/>
            <person name="Yamamoto D."/>
            <person name="Yang H.P."/>
            <person name="Yang S.P."/>
            <person name="Yorke J.A."/>
            <person name="Yoshida K."/>
            <person name="Zdobnov E."/>
            <person name="Zhang P."/>
            <person name="Zhang Y."/>
            <person name="Zimin A.V."/>
            <person name="Baldwin J."/>
            <person name="Abdouelleil A."/>
            <person name="Abdulkadir J."/>
            <person name="Abebe A."/>
            <person name="Abera B."/>
            <person name="Abreu J."/>
            <person name="Acer S.C."/>
            <person name="Aftuck L."/>
            <person name="Alexander A."/>
            <person name="An P."/>
            <person name="Anderson E."/>
            <person name="Anderson S."/>
            <person name="Arachi H."/>
            <person name="Azer M."/>
            <person name="Bachantsang P."/>
            <person name="Barry A."/>
            <person name="Bayul T."/>
            <person name="Berlin A."/>
            <person name="Bessette D."/>
            <person name="Bloom T."/>
            <person name="Blye J."/>
            <person name="Boguslavskiy L."/>
            <person name="Bonnet C."/>
            <person name="Boukhgalter B."/>
            <person name="Bourzgui I."/>
            <person name="Brown A."/>
            <person name="Cahill P."/>
            <person name="Channer S."/>
            <person name="Cheshatsang Y."/>
            <person name="Chuda L."/>
            <person name="Citroen M."/>
            <person name="Collymore A."/>
            <person name="Cooke P."/>
            <person name="Costello M."/>
            <person name="D'Aco K."/>
            <person name="Daza R."/>
            <person name="De Haan G."/>
            <person name="DeGray S."/>
            <person name="DeMaso C."/>
            <person name="Dhargay N."/>
            <person name="Dooley K."/>
            <person name="Dooley E."/>
            <person name="Doricent M."/>
            <person name="Dorje P."/>
            <person name="Dorjee K."/>
            <person name="Dupes A."/>
            <person name="Elong R."/>
            <person name="Falk J."/>
            <person name="Farina A."/>
            <person name="Faro S."/>
            <person name="Ferguson D."/>
            <person name="Fisher S."/>
            <person name="Foley C.D."/>
            <person name="Franke A."/>
            <person name="Friedrich D."/>
            <person name="Gadbois L."/>
            <person name="Gearin G."/>
            <person name="Gearin C.R."/>
            <person name="Giannoukos G."/>
            <person name="Goode T."/>
            <person name="Graham J."/>
            <person name="Grandbois E."/>
            <person name="Grewal S."/>
            <person name="Gyaltsen K."/>
            <person name="Hafez N."/>
            <person name="Hagos B."/>
            <person name="Hall J."/>
            <person name="Henson C."/>
            <person name="Hollinger A."/>
            <person name="Honan T."/>
            <person name="Huard M.D."/>
            <person name="Hughes L."/>
            <person name="Hurhula B."/>
            <person name="Husby M.E."/>
            <person name="Kamat A."/>
            <person name="Kanga B."/>
            <person name="Kashin S."/>
            <person name="Khazanovich D."/>
            <person name="Kisner P."/>
            <person name="Lance K."/>
            <person name="Lara M."/>
            <person name="Lee W."/>
            <person name="Lennon N."/>
            <person name="Letendre F."/>
            <person name="LeVine R."/>
            <person name="Lipovsky A."/>
            <person name="Liu X."/>
            <person name="Liu J."/>
            <person name="Liu S."/>
            <person name="Lokyitsang T."/>
            <person name="Lokyitsang Y."/>
            <person name="Lubonja R."/>
            <person name="Lui A."/>
            <person name="MacDonald P."/>
            <person name="Magnisalis V."/>
            <person name="Maru K."/>
            <person name="Matthews C."/>
            <person name="McCusker W."/>
            <person name="McDonough S."/>
            <person name="Mehta T."/>
            <person name="Meldrim J."/>
            <person name="Meneus L."/>
            <person name="Mihai O."/>
            <person name="Mihalev A."/>
            <person name="Mihova T."/>
            <person name="Mittelman R."/>
            <person name="Mlenga V."/>
            <person name="Montmayeur A."/>
            <person name="Mulrain L."/>
            <person name="Navidi A."/>
            <person name="Naylor J."/>
            <person name="Negash T."/>
            <person name="Nguyen T."/>
            <person name="Nguyen N."/>
            <person name="Nicol R."/>
            <person name="Norbu C."/>
            <person name="Norbu N."/>
            <person name="Novod N."/>
            <person name="O'Neill B."/>
            <person name="Osman S."/>
            <person name="Markiewicz E."/>
            <person name="Oyono O.L."/>
            <person name="Patti C."/>
            <person name="Phunkhang P."/>
            <person name="Pierre F."/>
            <person name="Priest M."/>
            <person name="Raghuraman S."/>
            <person name="Rege F."/>
            <person name="Reyes R."/>
            <person name="Rise C."/>
            <person name="Rogov P."/>
            <person name="Ross K."/>
            <person name="Ryan E."/>
            <person name="Settipalli S."/>
            <person name="Shea T."/>
            <person name="Sherpa N."/>
            <person name="Shi L."/>
            <person name="Shih D."/>
            <person name="Sparrow T."/>
            <person name="Spaulding J."/>
            <person name="Stalker J."/>
            <person name="Stange-Thomann N."/>
            <person name="Stavropoulos S."/>
            <person name="Stone C."/>
            <person name="Strader C."/>
            <person name="Tesfaye S."/>
            <person name="Thomson T."/>
            <person name="Thoulutsang Y."/>
            <person name="Thoulutsang D."/>
            <person name="Topham K."/>
            <person name="Topping I."/>
            <person name="Tsamla T."/>
            <person name="Vassiliev H."/>
            <person name="Vo A."/>
            <person name="Wangchuk T."/>
            <person name="Wangdi T."/>
            <person name="Weiand M."/>
            <person name="Wilkinson J."/>
            <person name="Wilson A."/>
            <person name="Yadav S."/>
            <person name="Young G."/>
            <person name="Yu Q."/>
            <person name="Zembek L."/>
            <person name="Zhong D."/>
            <person name="Zimmer A."/>
            <person name="Zwirko Z."/>
            <person name="Jaffe D.B."/>
            <person name="Alvarez P."/>
            <person name="Brockman W."/>
            <person name="Butler J."/>
            <person name="Chin C."/>
            <person name="Gnerre S."/>
            <person name="Grabherr M."/>
            <person name="Kleber M."/>
            <person name="Mauceli E."/>
            <person name="MacCallum I."/>
        </authorList>
    </citation>
    <scope>NUCLEOTIDE SEQUENCE [LARGE SCALE GENOMIC DNA]</scope>
    <source>
        <strain evidence="8">Tucson 15010-1051.87</strain>
    </source>
</reference>
<name>B4M7K2_DROVI</name>
<accession>B4M7K2</accession>
<dbReference type="InterPro" id="IPR032710">
    <property type="entry name" value="NTF2-like_dom_sf"/>
</dbReference>
<keyword evidence="2 5" id="KW-0653">Protein transport</keyword>
<dbReference type="Gene3D" id="3.10.450.50">
    <property type="match status" value="1"/>
</dbReference>
<evidence type="ECO:0000313" key="8">
    <source>
        <dbReference type="Proteomes" id="UP000008792"/>
    </source>
</evidence>
<keyword evidence="8" id="KW-1185">Reference proteome</keyword>
<comment type="subcellular location">
    <subcellularLocation>
        <location evidence="5">Cytoplasm</location>
    </subcellularLocation>
    <subcellularLocation>
        <location evidence="5">Nucleus</location>
    </subcellularLocation>
</comment>
<dbReference type="InParanoid" id="B4M7K2"/>
<dbReference type="PANTHER" id="PTHR12612">
    <property type="entry name" value="NUCLEAR TRANSPORT FACTOR 2"/>
    <property type="match status" value="1"/>
</dbReference>
<dbReference type="CDD" id="cd00780">
    <property type="entry name" value="NTF2"/>
    <property type="match status" value="1"/>
</dbReference>
<dbReference type="AlphaFoldDB" id="B4M7K2"/>
<dbReference type="PROSITE" id="PS50177">
    <property type="entry name" value="NTF2_DOMAIN"/>
    <property type="match status" value="1"/>
</dbReference>
<dbReference type="HOGENOM" id="CLU_122448_0_0_1"/>
<dbReference type="GO" id="GO:0005634">
    <property type="term" value="C:nucleus"/>
    <property type="evidence" value="ECO:0007669"/>
    <property type="project" value="UniProtKB-SubCell"/>
</dbReference>
<dbReference type="GO" id="GO:0005737">
    <property type="term" value="C:cytoplasm"/>
    <property type="evidence" value="ECO:0007669"/>
    <property type="project" value="UniProtKB-SubCell"/>
</dbReference>
<dbReference type="GO" id="GO:0015031">
    <property type="term" value="P:protein transport"/>
    <property type="evidence" value="ECO:0007669"/>
    <property type="project" value="UniProtKB-KW"/>
</dbReference>
<dbReference type="GO" id="GO:0051028">
    <property type="term" value="P:mRNA transport"/>
    <property type="evidence" value="ECO:0007669"/>
    <property type="project" value="UniProtKB-UniRule"/>
</dbReference>
<dbReference type="EMBL" id="CH940653">
    <property type="protein sequence ID" value="EDW62769.2"/>
    <property type="molecule type" value="Genomic_DNA"/>
</dbReference>
<evidence type="ECO:0000256" key="3">
    <source>
        <dbReference type="ARBA" id="ARBA00023242"/>
    </source>
</evidence>
<feature type="domain" description="NTF2" evidence="6">
    <location>
        <begin position="18"/>
        <end position="133"/>
    </location>
</feature>
<dbReference type="FunCoup" id="B4M7K2">
    <property type="interactions" value="1424"/>
</dbReference>
<evidence type="ECO:0000256" key="2">
    <source>
        <dbReference type="ARBA" id="ARBA00022927"/>
    </source>
</evidence>
<protein>
    <recommendedName>
        <fullName evidence="4 5">NTF2-related export protein</fullName>
    </recommendedName>
</protein>
<comment type="function">
    <text evidence="5">Has a role in nuclear-cytoplasmic transport of proteins and mRNAs.</text>
</comment>
<dbReference type="Pfam" id="PF02136">
    <property type="entry name" value="NTF2"/>
    <property type="match status" value="1"/>
</dbReference>
<dbReference type="InterPro" id="IPR045875">
    <property type="entry name" value="NTF2"/>
</dbReference>
<evidence type="ECO:0000256" key="4">
    <source>
        <dbReference type="ARBA" id="ARBA00070836"/>
    </source>
</evidence>
<dbReference type="InterPro" id="IPR018222">
    <property type="entry name" value="Nuclear_transport_factor_2_euk"/>
</dbReference>
<sequence length="138" mass="15807">MNGMNRDLRAKIEACNRTAEEFTRLYYASLDNRRHQMGRLYIESAKLTWNGNGALGREPIEKQFLDLPPSRHQLTTLDSQPILDPAVGDQITYMVLGSGTVKYAEHPTCIFQQSFVITAENDKWKIASDCYRLQEPII</sequence>
<dbReference type="GO" id="GO:0006913">
    <property type="term" value="P:nucleocytoplasmic transport"/>
    <property type="evidence" value="ECO:0007669"/>
    <property type="project" value="UniProtKB-UniRule"/>
</dbReference>
<keyword evidence="1 5" id="KW-0813">Transport</keyword>
<dbReference type="STRING" id="7244.B4M7K2"/>
<keyword evidence="3 5" id="KW-0539">Nucleus</keyword>
<dbReference type="KEGG" id="dvi:6633678"/>